<reference evidence="4 5" key="1">
    <citation type="submission" date="2017-04" db="EMBL/GenBank/DDBJ databases">
        <authorList>
            <person name="Afonso C.L."/>
            <person name="Miller P.J."/>
            <person name="Scott M.A."/>
            <person name="Spackman E."/>
            <person name="Goraichik I."/>
            <person name="Dimitrov K.M."/>
            <person name="Suarez D.L."/>
            <person name="Swayne D.E."/>
        </authorList>
    </citation>
    <scope>NUCLEOTIDE SEQUENCE [LARGE SCALE GENOMIC DNA]</scope>
    <source>
        <strain evidence="4 5">DSM 23236</strain>
    </source>
</reference>
<dbReference type="InterPro" id="IPR038592">
    <property type="entry name" value="CheD-like_sf"/>
</dbReference>
<keyword evidence="5" id="KW-1185">Reference proteome</keyword>
<evidence type="ECO:0000256" key="1">
    <source>
        <dbReference type="ARBA" id="ARBA00022500"/>
    </source>
</evidence>
<keyword evidence="1 3" id="KW-0145">Chemotaxis</keyword>
<dbReference type="RefSeq" id="WP_084088947.1">
    <property type="nucleotide sequence ID" value="NZ_FWXD01000002.1"/>
</dbReference>
<dbReference type="PANTHER" id="PTHR35147">
    <property type="entry name" value="CHEMORECEPTOR GLUTAMINE DEAMIDASE CHED-RELATED"/>
    <property type="match status" value="1"/>
</dbReference>
<accession>A0A1W1X2X5</accession>
<evidence type="ECO:0000256" key="2">
    <source>
        <dbReference type="ARBA" id="ARBA00022801"/>
    </source>
</evidence>
<proteinExistence type="inferred from homology"/>
<sequence length="173" mass="19435">MSRRIFVNPGEIYFGSGDVHVETLLGSCVAITFWHPVRRLGGLCHFLLPSRLHTPGKAMTRDGRYGEEAVQHLLDEVKLHGTRIEDYAVKVFGGGRVFDTEPQKASIGETNALFAISRLQQLRIPVAVQDITGYGYRYLRFDLGSGDVWIRRGRGIAMDKKMSARELTESARK</sequence>
<dbReference type="Pfam" id="PF03975">
    <property type="entry name" value="CheD"/>
    <property type="match status" value="1"/>
</dbReference>
<keyword evidence="2 3" id="KW-0378">Hydrolase</keyword>
<dbReference type="STRING" id="1121001.SAMN02745857_00478"/>
<evidence type="ECO:0000313" key="5">
    <source>
        <dbReference type="Proteomes" id="UP000192761"/>
    </source>
</evidence>
<dbReference type="InterPro" id="IPR011324">
    <property type="entry name" value="Cytotoxic_necrot_fac-like_cat"/>
</dbReference>
<dbReference type="GO" id="GO:0006935">
    <property type="term" value="P:chemotaxis"/>
    <property type="evidence" value="ECO:0007669"/>
    <property type="project" value="UniProtKB-UniRule"/>
</dbReference>
<evidence type="ECO:0000313" key="4">
    <source>
        <dbReference type="EMBL" id="SMC18120.1"/>
    </source>
</evidence>
<protein>
    <recommendedName>
        <fullName evidence="3">Probable chemoreceptor glutamine deamidase CheD</fullName>
        <ecNumber evidence="3">3.5.1.44</ecNumber>
    </recommendedName>
</protein>
<dbReference type="OrthoDB" id="9807202at2"/>
<dbReference type="Gene3D" id="3.30.1330.200">
    <property type="match status" value="1"/>
</dbReference>
<dbReference type="EC" id="3.5.1.44" evidence="3"/>
<dbReference type="HAMAP" id="MF_01440">
    <property type="entry name" value="CheD"/>
    <property type="match status" value="1"/>
</dbReference>
<dbReference type="PANTHER" id="PTHR35147:SF3">
    <property type="entry name" value="CHEMORECEPTOR GLUTAMINE DEAMIDASE CHED 1-RELATED"/>
    <property type="match status" value="1"/>
</dbReference>
<dbReference type="GO" id="GO:0050568">
    <property type="term" value="F:protein-glutamine glutaminase activity"/>
    <property type="evidence" value="ECO:0007669"/>
    <property type="project" value="UniProtKB-UniRule"/>
</dbReference>
<comment type="catalytic activity">
    <reaction evidence="3">
        <text>L-glutaminyl-[protein] + H2O = L-glutamyl-[protein] + NH4(+)</text>
        <dbReference type="Rhea" id="RHEA:16441"/>
        <dbReference type="Rhea" id="RHEA-COMP:10207"/>
        <dbReference type="Rhea" id="RHEA-COMP:10208"/>
        <dbReference type="ChEBI" id="CHEBI:15377"/>
        <dbReference type="ChEBI" id="CHEBI:28938"/>
        <dbReference type="ChEBI" id="CHEBI:29973"/>
        <dbReference type="ChEBI" id="CHEBI:30011"/>
        <dbReference type="EC" id="3.5.1.44"/>
    </reaction>
</comment>
<gene>
    <name evidence="3" type="primary">cheD</name>
    <name evidence="4" type="ORF">SAMN02745857_00478</name>
</gene>
<comment type="similarity">
    <text evidence="3">Belongs to the CheD family.</text>
</comment>
<evidence type="ECO:0000256" key="3">
    <source>
        <dbReference type="HAMAP-Rule" id="MF_01440"/>
    </source>
</evidence>
<dbReference type="AlphaFoldDB" id="A0A1W1X2X5"/>
<dbReference type="CDD" id="cd16352">
    <property type="entry name" value="CheD"/>
    <property type="match status" value="1"/>
</dbReference>
<name>A0A1W1X2X5_9NEIS</name>
<organism evidence="4 5">
    <name type="scientific">Andreprevotia lacus DSM 23236</name>
    <dbReference type="NCBI Taxonomy" id="1121001"/>
    <lineage>
        <taxon>Bacteria</taxon>
        <taxon>Pseudomonadati</taxon>
        <taxon>Pseudomonadota</taxon>
        <taxon>Betaproteobacteria</taxon>
        <taxon>Neisseriales</taxon>
        <taxon>Chitinibacteraceae</taxon>
        <taxon>Andreprevotia</taxon>
    </lineage>
</organism>
<dbReference type="InterPro" id="IPR005659">
    <property type="entry name" value="Chemorcpt_Glu_NH3ase_CheD"/>
</dbReference>
<comment type="function">
    <text evidence="3">Probably deamidates glutamine residues to glutamate on methyl-accepting chemotaxis receptors (MCPs), playing an important role in chemotaxis.</text>
</comment>
<dbReference type="Proteomes" id="UP000192761">
    <property type="component" value="Unassembled WGS sequence"/>
</dbReference>
<dbReference type="SUPFAM" id="SSF64438">
    <property type="entry name" value="CNF1/YfiH-like putative cysteine hydrolases"/>
    <property type="match status" value="1"/>
</dbReference>
<dbReference type="EMBL" id="FWXD01000002">
    <property type="protein sequence ID" value="SMC18120.1"/>
    <property type="molecule type" value="Genomic_DNA"/>
</dbReference>